<dbReference type="Ensembl" id="ENSLAFT00000027941.1">
    <property type="protein sequence ID" value="ENSLAFP00000024353.1"/>
    <property type="gene ID" value="ENSLAFG00000021451.2"/>
</dbReference>
<evidence type="ECO:0000256" key="1">
    <source>
        <dbReference type="ARBA" id="ARBA00010090"/>
    </source>
</evidence>
<dbReference type="GO" id="GO:0016020">
    <property type="term" value="C:membrane"/>
    <property type="evidence" value="ECO:0007669"/>
    <property type="project" value="TreeGrafter"/>
</dbReference>
<dbReference type="GO" id="GO:0008289">
    <property type="term" value="F:lipid binding"/>
    <property type="evidence" value="ECO:0007669"/>
    <property type="project" value="InterPro"/>
</dbReference>
<accession>G3U945</accession>
<protein>
    <recommendedName>
        <fullName evidence="6">Apolipoprotein L6</fullName>
    </recommendedName>
</protein>
<dbReference type="Pfam" id="PF05461">
    <property type="entry name" value="ApoL"/>
    <property type="match status" value="1"/>
</dbReference>
<feature type="transmembrane region" description="Helical" evidence="3">
    <location>
        <begin position="29"/>
        <end position="53"/>
    </location>
</feature>
<dbReference type="STRING" id="9785.ENSLAFP00000024353"/>
<dbReference type="GO" id="GO:0042157">
    <property type="term" value="P:lipoprotein metabolic process"/>
    <property type="evidence" value="ECO:0007669"/>
    <property type="project" value="InterPro"/>
</dbReference>
<dbReference type="GO" id="GO:0006869">
    <property type="term" value="P:lipid transport"/>
    <property type="evidence" value="ECO:0007669"/>
    <property type="project" value="InterPro"/>
</dbReference>
<dbReference type="GO" id="GO:0005576">
    <property type="term" value="C:extracellular region"/>
    <property type="evidence" value="ECO:0007669"/>
    <property type="project" value="InterPro"/>
</dbReference>
<dbReference type="Proteomes" id="UP000007646">
    <property type="component" value="Unassembled WGS sequence"/>
</dbReference>
<name>G3U945_LOXAF</name>
<dbReference type="PANTHER" id="PTHR14096">
    <property type="entry name" value="APOLIPOPROTEIN L"/>
    <property type="match status" value="1"/>
</dbReference>
<dbReference type="AlphaFoldDB" id="G3U945"/>
<keyword evidence="5" id="KW-1185">Reference proteome</keyword>
<sequence length="275" mass="29418">KKKKKKISKLHALADHMDTTHETFTKTNVVVSSIAVVSGVMSILGLALCPATLGGSLVLSAAGNGLGLAAGATRALTGICKHLHNKKAQAQASSLVLIHGQGNGEAIGREALNALAVCKVLYQCRNGIKDIKKNINAFKTAKAHPRLAAAAKQFLTSDRVSAQSSRQVQRAFESTTLAMTKSARLLGAATAGLFLSVNLATLLKDWKQMKEGERTEAAKELRAQAQDLEEVLTELTQLYESLRQKVKEAFVGSLLGLELLQEKSLLNSTFEGAMW</sequence>
<keyword evidence="3" id="KW-0472">Membrane</keyword>
<keyword evidence="2" id="KW-0175">Coiled coil</keyword>
<evidence type="ECO:0000256" key="3">
    <source>
        <dbReference type="SAM" id="Phobius"/>
    </source>
</evidence>
<reference evidence="4 5" key="1">
    <citation type="submission" date="2009-06" db="EMBL/GenBank/DDBJ databases">
        <title>The Genome Sequence of Loxodonta africana (African elephant).</title>
        <authorList>
            <person name="Di Palma F."/>
            <person name="Heiman D."/>
            <person name="Young S."/>
            <person name="Johnson J."/>
            <person name="Lander E.S."/>
            <person name="Lindblad-Toh K."/>
        </authorList>
    </citation>
    <scope>NUCLEOTIDE SEQUENCE [LARGE SCALE GENOMIC DNA]</scope>
    <source>
        <strain evidence="4 5">Isolate ISIS603380</strain>
    </source>
</reference>
<evidence type="ECO:0000256" key="2">
    <source>
        <dbReference type="SAM" id="Coils"/>
    </source>
</evidence>
<dbReference type="InterPro" id="IPR008405">
    <property type="entry name" value="ApoL"/>
</dbReference>
<evidence type="ECO:0008006" key="6">
    <source>
        <dbReference type="Google" id="ProtNLM"/>
    </source>
</evidence>
<feature type="coiled-coil region" evidence="2">
    <location>
        <begin position="218"/>
        <end position="245"/>
    </location>
</feature>
<comment type="similarity">
    <text evidence="1">Belongs to the apolipoprotein L family.</text>
</comment>
<organism evidence="4 5">
    <name type="scientific">Loxodonta africana</name>
    <name type="common">African elephant</name>
    <dbReference type="NCBI Taxonomy" id="9785"/>
    <lineage>
        <taxon>Eukaryota</taxon>
        <taxon>Metazoa</taxon>
        <taxon>Chordata</taxon>
        <taxon>Craniata</taxon>
        <taxon>Vertebrata</taxon>
        <taxon>Euteleostomi</taxon>
        <taxon>Mammalia</taxon>
        <taxon>Eutheria</taxon>
        <taxon>Afrotheria</taxon>
        <taxon>Proboscidea</taxon>
        <taxon>Elephantidae</taxon>
        <taxon>Loxodonta</taxon>
    </lineage>
</organism>
<keyword evidence="3" id="KW-0812">Transmembrane</keyword>
<reference evidence="4" key="3">
    <citation type="submission" date="2025-09" db="UniProtKB">
        <authorList>
            <consortium name="Ensembl"/>
        </authorList>
    </citation>
    <scope>IDENTIFICATION</scope>
    <source>
        <strain evidence="4">Isolate ISIS603380</strain>
    </source>
</reference>
<reference evidence="4" key="2">
    <citation type="submission" date="2025-08" db="UniProtKB">
        <authorList>
            <consortium name="Ensembl"/>
        </authorList>
    </citation>
    <scope>IDENTIFICATION</scope>
    <source>
        <strain evidence="4">Isolate ISIS603380</strain>
    </source>
</reference>
<evidence type="ECO:0000313" key="5">
    <source>
        <dbReference type="Proteomes" id="UP000007646"/>
    </source>
</evidence>
<dbReference type="InParanoid" id="G3U945"/>
<evidence type="ECO:0000313" key="4">
    <source>
        <dbReference type="Ensembl" id="ENSLAFP00000024353.1"/>
    </source>
</evidence>
<dbReference type="eggNOG" id="ENOG502QPNS">
    <property type="taxonomic scope" value="Eukaryota"/>
</dbReference>
<dbReference type="PANTHER" id="PTHR14096:SF7">
    <property type="entry name" value="APOLIPOPROTEIN L6"/>
    <property type="match status" value="1"/>
</dbReference>
<proteinExistence type="inferred from homology"/>
<keyword evidence="3" id="KW-1133">Transmembrane helix</keyword>
<dbReference type="FunCoup" id="G3U945">
    <property type="interactions" value="4"/>
</dbReference>
<dbReference type="GeneTree" id="ENSGT01030000234599"/>